<accession>A0A9D4ASP0</accession>
<proteinExistence type="predicted"/>
<keyword evidence="2" id="KW-1185">Reference proteome</keyword>
<protein>
    <submittedName>
        <fullName evidence="1">Uncharacterized protein</fullName>
    </submittedName>
</protein>
<evidence type="ECO:0000313" key="2">
    <source>
        <dbReference type="Proteomes" id="UP000827986"/>
    </source>
</evidence>
<name>A0A9D4ASP0_9SAUR</name>
<comment type="caution">
    <text evidence="1">The sequence shown here is derived from an EMBL/GenBank/DDBJ whole genome shotgun (WGS) entry which is preliminary data.</text>
</comment>
<sequence>MRPEGKIQSSILCFVTLEMIASPSGPELAYSVFVEQPTPSLSSPPPPTVNLLIILRNHNTTFYKLDRSQTIRDCCTRPVQAQVLHLQGSESRPHAGHSFRAYCRCKIEAVTSSAATDY</sequence>
<evidence type="ECO:0000313" key="1">
    <source>
        <dbReference type="EMBL" id="KAH1169423.1"/>
    </source>
</evidence>
<reference evidence="1" key="1">
    <citation type="submission" date="2021-09" db="EMBL/GenBank/DDBJ databases">
        <title>The genome of Mauremys mutica provides insights into the evolution of semi-aquatic lifestyle.</title>
        <authorList>
            <person name="Gong S."/>
            <person name="Gao Y."/>
        </authorList>
    </citation>
    <scope>NUCLEOTIDE SEQUENCE</scope>
    <source>
        <strain evidence="1">MM-2020</strain>
        <tissue evidence="1">Muscle</tissue>
    </source>
</reference>
<organism evidence="1 2">
    <name type="scientific">Mauremys mutica</name>
    <name type="common">yellowpond turtle</name>
    <dbReference type="NCBI Taxonomy" id="74926"/>
    <lineage>
        <taxon>Eukaryota</taxon>
        <taxon>Metazoa</taxon>
        <taxon>Chordata</taxon>
        <taxon>Craniata</taxon>
        <taxon>Vertebrata</taxon>
        <taxon>Euteleostomi</taxon>
        <taxon>Archelosauria</taxon>
        <taxon>Testudinata</taxon>
        <taxon>Testudines</taxon>
        <taxon>Cryptodira</taxon>
        <taxon>Durocryptodira</taxon>
        <taxon>Testudinoidea</taxon>
        <taxon>Geoemydidae</taxon>
        <taxon>Geoemydinae</taxon>
        <taxon>Mauremys</taxon>
    </lineage>
</organism>
<dbReference type="EMBL" id="JAHDVG010000485">
    <property type="protein sequence ID" value="KAH1169423.1"/>
    <property type="molecule type" value="Genomic_DNA"/>
</dbReference>
<dbReference type="Proteomes" id="UP000827986">
    <property type="component" value="Unassembled WGS sequence"/>
</dbReference>
<dbReference type="AlphaFoldDB" id="A0A9D4ASP0"/>
<gene>
    <name evidence="1" type="ORF">KIL84_014013</name>
</gene>